<proteinExistence type="predicted"/>
<reference evidence="2" key="1">
    <citation type="journal article" date="2020" name="mSystems">
        <title>Genome- and Community-Level Interaction Insights into Carbon Utilization and Element Cycling Functions of Hydrothermarchaeota in Hydrothermal Sediment.</title>
        <authorList>
            <person name="Zhou Z."/>
            <person name="Liu Y."/>
            <person name="Xu W."/>
            <person name="Pan J."/>
            <person name="Luo Z.H."/>
            <person name="Li M."/>
        </authorList>
    </citation>
    <scope>NUCLEOTIDE SEQUENCE [LARGE SCALE GENOMIC DNA]</scope>
    <source>
        <strain evidence="2">HyVt-485</strain>
    </source>
</reference>
<evidence type="ECO:0000313" key="2">
    <source>
        <dbReference type="EMBL" id="HHL42656.1"/>
    </source>
</evidence>
<dbReference type="Pfam" id="PF14535">
    <property type="entry name" value="AMP-binding_C_2"/>
    <property type="match status" value="1"/>
</dbReference>
<dbReference type="Gene3D" id="3.30.300.30">
    <property type="match status" value="1"/>
</dbReference>
<dbReference type="GO" id="GO:0016874">
    <property type="term" value="F:ligase activity"/>
    <property type="evidence" value="ECO:0007669"/>
    <property type="project" value="UniProtKB-KW"/>
</dbReference>
<name>A0A7C5LWI1_9PROT</name>
<feature type="non-terminal residue" evidence="2">
    <location>
        <position position="438"/>
    </location>
</feature>
<accession>A0A7C5LWI1</accession>
<dbReference type="EMBL" id="DRMJ01000169">
    <property type="protein sequence ID" value="HHL42656.1"/>
    <property type="molecule type" value="Genomic_DNA"/>
</dbReference>
<dbReference type="PANTHER" id="PTHR43845">
    <property type="entry name" value="BLR5969 PROTEIN"/>
    <property type="match status" value="1"/>
</dbReference>
<dbReference type="Proteomes" id="UP000885830">
    <property type="component" value="Unassembled WGS sequence"/>
</dbReference>
<dbReference type="Gene3D" id="3.40.50.12780">
    <property type="entry name" value="N-terminal domain of ligase-like"/>
    <property type="match status" value="1"/>
</dbReference>
<dbReference type="InterPro" id="IPR042099">
    <property type="entry name" value="ANL_N_sf"/>
</dbReference>
<comment type="caution">
    <text evidence="2">The sequence shown here is derived from an EMBL/GenBank/DDBJ whole genome shotgun (WGS) entry which is preliminary data.</text>
</comment>
<dbReference type="InterPro" id="IPR045851">
    <property type="entry name" value="AMP-bd_C_sf"/>
</dbReference>
<dbReference type="InterPro" id="IPR028154">
    <property type="entry name" value="AMP-dep_Lig_C"/>
</dbReference>
<feature type="domain" description="AMP-dependent ligase C-terminal" evidence="1">
    <location>
        <begin position="366"/>
        <end position="438"/>
    </location>
</feature>
<dbReference type="PANTHER" id="PTHR43845:SF1">
    <property type="entry name" value="BLR5969 PROTEIN"/>
    <property type="match status" value="1"/>
</dbReference>
<protein>
    <submittedName>
        <fullName evidence="2">Phenylacetate--CoA ligase family protein</fullName>
    </submittedName>
</protein>
<organism evidence="2">
    <name type="scientific">Hellea balneolensis</name>
    <dbReference type="NCBI Taxonomy" id="287478"/>
    <lineage>
        <taxon>Bacteria</taxon>
        <taxon>Pseudomonadati</taxon>
        <taxon>Pseudomonadota</taxon>
        <taxon>Alphaproteobacteria</taxon>
        <taxon>Maricaulales</taxon>
        <taxon>Robiginitomaculaceae</taxon>
        <taxon>Hellea</taxon>
    </lineage>
</organism>
<dbReference type="AlphaFoldDB" id="A0A7C5LWI1"/>
<dbReference type="SUPFAM" id="SSF56801">
    <property type="entry name" value="Acetyl-CoA synthetase-like"/>
    <property type="match status" value="1"/>
</dbReference>
<gene>
    <name evidence="2" type="ORF">ENJ42_03475</name>
</gene>
<keyword evidence="2" id="KW-0436">Ligase</keyword>
<sequence>MALSYFDCIDVAELRKDHPIGDDFLQFARNISRDELFAHQDVQFRKCMKRAWQTKFYQRLWGAQGIEAGDINGLADIEKLPVFDKSDIMDSLSRHPPLGDFTALESYPPEKRPPVKVHTTSGTTGKPQVLIFGPKSREVQNMLLARLYTLQGIGAGDTVHSVYGHGPINGGHYIRESVTHWTQAIFLPAGTGLETRSVRQVQMMAEFGTTVIVGFADYIKKLAKVARDAGLVPGEDIKIRVISGHMGREDKGALSKAWGGAACYDWYGVGDAGAIAGEGPDQDGLYVMEDAQYLELCDIDTGAHVKPGESGDMVCTCLFKDDIYPIIRFNTHDVSALKTGQSALGLNFQRIEGFLGRSDNMVKLRGINIFPQAIGPMMDEIEGFNGEYYCQVDRDVNDRDEMTVIAECTADGGREGIKAKCENVLKQKIGIAVSVVLV</sequence>
<evidence type="ECO:0000259" key="1">
    <source>
        <dbReference type="Pfam" id="PF14535"/>
    </source>
</evidence>